<keyword evidence="3" id="KW-1185">Reference proteome</keyword>
<evidence type="ECO:0000313" key="2">
    <source>
        <dbReference type="EMBL" id="CAI6362723.1"/>
    </source>
</evidence>
<comment type="caution">
    <text evidence="2">The sequence shown here is derived from an EMBL/GenBank/DDBJ whole genome shotgun (WGS) entry which is preliminary data.</text>
</comment>
<proteinExistence type="predicted"/>
<accession>A0AAV0X3F6</accession>
<name>A0AAV0X3F6_9HEMI</name>
<organism evidence="2 3">
    <name type="scientific">Macrosiphum euphorbiae</name>
    <name type="common">potato aphid</name>
    <dbReference type="NCBI Taxonomy" id="13131"/>
    <lineage>
        <taxon>Eukaryota</taxon>
        <taxon>Metazoa</taxon>
        <taxon>Ecdysozoa</taxon>
        <taxon>Arthropoda</taxon>
        <taxon>Hexapoda</taxon>
        <taxon>Insecta</taxon>
        <taxon>Pterygota</taxon>
        <taxon>Neoptera</taxon>
        <taxon>Paraneoptera</taxon>
        <taxon>Hemiptera</taxon>
        <taxon>Sternorrhyncha</taxon>
        <taxon>Aphidomorpha</taxon>
        <taxon>Aphidoidea</taxon>
        <taxon>Aphididae</taxon>
        <taxon>Macrosiphini</taxon>
        <taxon>Macrosiphum</taxon>
    </lineage>
</organism>
<evidence type="ECO:0000313" key="3">
    <source>
        <dbReference type="Proteomes" id="UP001160148"/>
    </source>
</evidence>
<dbReference type="EMBL" id="CARXXK010000003">
    <property type="protein sequence ID" value="CAI6362723.1"/>
    <property type="molecule type" value="Genomic_DNA"/>
</dbReference>
<dbReference type="AlphaFoldDB" id="A0AAV0X3F6"/>
<dbReference type="Proteomes" id="UP001160148">
    <property type="component" value="Unassembled WGS sequence"/>
</dbReference>
<reference evidence="2 3" key="1">
    <citation type="submission" date="2023-01" db="EMBL/GenBank/DDBJ databases">
        <authorList>
            <person name="Whitehead M."/>
        </authorList>
    </citation>
    <scope>NUCLEOTIDE SEQUENCE [LARGE SCALE GENOMIC DNA]</scope>
</reference>
<feature type="region of interest" description="Disordered" evidence="1">
    <location>
        <begin position="1"/>
        <end position="38"/>
    </location>
</feature>
<evidence type="ECO:0000256" key="1">
    <source>
        <dbReference type="SAM" id="MobiDB-lite"/>
    </source>
</evidence>
<protein>
    <submittedName>
        <fullName evidence="2">Uncharacterized protein</fullName>
    </submittedName>
</protein>
<sequence length="89" mass="9984">MARLHLAHATAQVPNAHRPSDQVVSENDVQPQMEKKARRRMHQTLIALQQEPMSTFLIVTNLRFSLLDGAQPDVILTTRSKASRPTATD</sequence>
<gene>
    <name evidence="2" type="ORF">MEUPH1_LOCUS17767</name>
</gene>